<reference evidence="1 2" key="1">
    <citation type="submission" date="2014-04" db="EMBL/GenBank/DDBJ databases">
        <authorList>
            <person name="Bishop-Lilly K.A."/>
            <person name="Broomall S.M."/>
            <person name="Chain P.S."/>
            <person name="Chertkov O."/>
            <person name="Coyne S.R."/>
            <person name="Daligault H.E."/>
            <person name="Davenport K.W."/>
            <person name="Erkkila T."/>
            <person name="Frey K.G."/>
            <person name="Gibbons H.S."/>
            <person name="Gu W."/>
            <person name="Jaissle J."/>
            <person name="Johnson S.L."/>
            <person name="Koroleva G.I."/>
            <person name="Ladner J.T."/>
            <person name="Lo C.-C."/>
            <person name="Minogue T.D."/>
            <person name="Munk C."/>
            <person name="Palacios G.F."/>
            <person name="Redden C.L."/>
            <person name="Rosenzweig C.N."/>
            <person name="Scholz M.B."/>
            <person name="Teshima H."/>
            <person name="Xu Y."/>
        </authorList>
    </citation>
    <scope>NUCLEOTIDE SEQUENCE [LARGE SCALE GENOMIC DNA]</scope>
    <source>
        <strain evidence="2">gladioli</strain>
    </source>
</reference>
<organism evidence="1 2">
    <name type="scientific">Burkholderia gladioli</name>
    <name type="common">Pseudomonas marginata</name>
    <name type="synonym">Phytomonas marginata</name>
    <dbReference type="NCBI Taxonomy" id="28095"/>
    <lineage>
        <taxon>Bacteria</taxon>
        <taxon>Pseudomonadati</taxon>
        <taxon>Pseudomonadota</taxon>
        <taxon>Betaproteobacteria</taxon>
        <taxon>Burkholderiales</taxon>
        <taxon>Burkholderiaceae</taxon>
        <taxon>Burkholderia</taxon>
    </lineage>
</organism>
<protein>
    <submittedName>
        <fullName evidence="1">Uncharacterized protein</fullName>
    </submittedName>
</protein>
<dbReference type="AlphaFoldDB" id="A0AAW3F296"/>
<dbReference type="EMBL" id="JPGG01000016">
    <property type="protein sequence ID" value="KGC15044.1"/>
    <property type="molecule type" value="Genomic_DNA"/>
</dbReference>
<dbReference type="RefSeq" id="WP_036054408.1">
    <property type="nucleotide sequence ID" value="NZ_KN150850.1"/>
</dbReference>
<gene>
    <name evidence="1" type="ORF">DM48_380</name>
</gene>
<dbReference type="Proteomes" id="UP000029590">
    <property type="component" value="Unassembled WGS sequence"/>
</dbReference>
<accession>A0AAW3F296</accession>
<name>A0AAW3F296_BURGA</name>
<proteinExistence type="predicted"/>
<evidence type="ECO:0000313" key="1">
    <source>
        <dbReference type="EMBL" id="KGC15044.1"/>
    </source>
</evidence>
<sequence>MRTWGRSYNDDGTYQWIEVTPDVNGYEDNIWLTTLVQALKLNLGESPFYANLGIPQQQTIVTQVYPDFYVSQIQQYFAPRFASLTIIRVPASFPPVYQVNALCHSGAIINETIAT</sequence>
<comment type="caution">
    <text evidence="1">The sequence shown here is derived from an EMBL/GenBank/DDBJ whole genome shotgun (WGS) entry which is preliminary data.</text>
</comment>
<evidence type="ECO:0000313" key="2">
    <source>
        <dbReference type="Proteomes" id="UP000029590"/>
    </source>
</evidence>